<name>A0AA87U4I8_RHIRH</name>
<proteinExistence type="predicted"/>
<protein>
    <submittedName>
        <fullName evidence="1">Uncharacterized protein</fullName>
    </submittedName>
</protein>
<accession>A0AA87U4I8</accession>
<dbReference type="Proteomes" id="UP000026941">
    <property type="component" value="Unassembled WGS sequence"/>
</dbReference>
<evidence type="ECO:0000313" key="2">
    <source>
        <dbReference type="Proteomes" id="UP000026941"/>
    </source>
</evidence>
<organism evidence="1 2">
    <name type="scientific">Rhizobium rhizogenes NBRC 13257</name>
    <dbReference type="NCBI Taxonomy" id="1220581"/>
    <lineage>
        <taxon>Bacteria</taxon>
        <taxon>Pseudomonadati</taxon>
        <taxon>Pseudomonadota</taxon>
        <taxon>Alphaproteobacteria</taxon>
        <taxon>Hyphomicrobiales</taxon>
        <taxon>Rhizobiaceae</taxon>
        <taxon>Rhizobium/Agrobacterium group</taxon>
        <taxon>Rhizobium</taxon>
    </lineage>
</organism>
<dbReference type="AlphaFoldDB" id="A0AA87U4I8"/>
<sequence>MPVHIAPTLKTRKGFRCKISEKTDTVFREITTGKVPQRLEKAALLKALRIERERPTRPQRPL</sequence>
<evidence type="ECO:0000313" key="1">
    <source>
        <dbReference type="EMBL" id="GAJ92890.1"/>
    </source>
</evidence>
<gene>
    <name evidence="1" type="ORF">RRH01S_04_04440</name>
</gene>
<comment type="caution">
    <text evidence="1">The sequence shown here is derived from an EMBL/GenBank/DDBJ whole genome shotgun (WGS) entry which is preliminary data.</text>
</comment>
<dbReference type="EMBL" id="BAYX01000004">
    <property type="protein sequence ID" value="GAJ92890.1"/>
    <property type="molecule type" value="Genomic_DNA"/>
</dbReference>
<reference evidence="1 2" key="1">
    <citation type="submission" date="2014-05" db="EMBL/GenBank/DDBJ databases">
        <title>Whole genome shotgun sequence of Rhizobium rhizogenes NBRC 13257.</title>
        <authorList>
            <person name="Katano-Makiyama Y."/>
            <person name="Hosoyama A."/>
            <person name="Hashimoto M."/>
            <person name="Hosoyama Y."/>
            <person name="Noguchi M."/>
            <person name="Tsuchikane K."/>
            <person name="Kimura A."/>
            <person name="Ohji S."/>
            <person name="Ichikawa N."/>
            <person name="Yamazoe A."/>
            <person name="Fujita N."/>
        </authorList>
    </citation>
    <scope>NUCLEOTIDE SEQUENCE [LARGE SCALE GENOMIC DNA]</scope>
    <source>
        <strain evidence="1 2">NBRC 13257</strain>
    </source>
</reference>